<reference evidence="14" key="2">
    <citation type="submission" date="2021-02" db="UniProtKB">
        <authorList>
            <consortium name="EnsemblMetazoa"/>
        </authorList>
    </citation>
    <scope>IDENTIFICATION</scope>
    <source>
        <strain evidence="14">JHB</strain>
    </source>
</reference>
<keyword evidence="8" id="KW-0804">Transcription</keyword>
<evidence type="ECO:0000256" key="6">
    <source>
        <dbReference type="ARBA" id="ARBA00023015"/>
    </source>
</evidence>
<dbReference type="SMART" id="SM00355">
    <property type="entry name" value="ZnF_C2H2"/>
    <property type="match status" value="4"/>
</dbReference>
<keyword evidence="2" id="KW-0479">Metal-binding</keyword>
<accession>B0WXA1</accession>
<sequence>MNIDLDAILDTPVQTSLFVDCFDDLMDSLSSDFPLNGEFDSLLADLHQSSTVLTPEPSPEENVILGKDHVNEFESQRTAAVEVKQTNFLSSTTSLEQFDAMMYLSGTSPPSEQHQPYESLNHNLPPIYPPDIVDTGSIKQEETTQSESSEPQEHDHQNGVAQQTLVVQSAGQQFEIGISIVVPSEQLGEYTIQDVSTQQALTTQEPALTIETIPQVQCTRAALPTGKILPTPKHDECKGISMSIEKSPVGTNYHDNYQKWLSRPPIRMRQNQDTKLLIDQMIVEEQPTTSNVESVRNFVHIPSSYVINTDGTSKTFVVHEVYKVADSKKRKANTQESLHELSQPNRKRPRKSNVIYNTDFLCVPCQKTFGKKGSLKQHIRSYHSEPLPFHCDVCGKNFATEESLVRHVVNHDQRNKKFQCSECDKRYVHSKDRDRHFQTHHGVPAHTCGQCGMAFARRDHLLAHEMTHERRQSREVLLVGSRKVQGSV</sequence>
<evidence type="ECO:0000256" key="9">
    <source>
        <dbReference type="ARBA" id="ARBA00023242"/>
    </source>
</evidence>
<dbReference type="SUPFAM" id="SSF57667">
    <property type="entry name" value="beta-beta-alpha zinc fingers"/>
    <property type="match status" value="2"/>
</dbReference>
<dbReference type="GO" id="GO:0000978">
    <property type="term" value="F:RNA polymerase II cis-regulatory region sequence-specific DNA binding"/>
    <property type="evidence" value="ECO:0007669"/>
    <property type="project" value="TreeGrafter"/>
</dbReference>
<evidence type="ECO:0000313" key="13">
    <source>
        <dbReference type="EMBL" id="EDS36362.1"/>
    </source>
</evidence>
<dbReference type="KEGG" id="cqu:CpipJ_CPIJ011475"/>
<feature type="domain" description="C2H2-type" evidence="12">
    <location>
        <begin position="418"/>
        <end position="445"/>
    </location>
</feature>
<evidence type="ECO:0000256" key="2">
    <source>
        <dbReference type="ARBA" id="ARBA00022723"/>
    </source>
</evidence>
<proteinExistence type="predicted"/>
<dbReference type="InParanoid" id="B0WXA1"/>
<dbReference type="Pfam" id="PF00096">
    <property type="entry name" value="zf-C2H2"/>
    <property type="match status" value="1"/>
</dbReference>
<dbReference type="GO" id="GO:0000981">
    <property type="term" value="F:DNA-binding transcription factor activity, RNA polymerase II-specific"/>
    <property type="evidence" value="ECO:0007669"/>
    <property type="project" value="TreeGrafter"/>
</dbReference>
<comment type="subcellular location">
    <subcellularLocation>
        <location evidence="1">Nucleus</location>
    </subcellularLocation>
</comment>
<gene>
    <name evidence="14" type="primary">6044515</name>
    <name evidence="13" type="ORF">CpipJ_CPIJ011475</name>
</gene>
<dbReference type="VEuPathDB" id="VectorBase:CPIJ011475"/>
<evidence type="ECO:0000256" key="10">
    <source>
        <dbReference type="PROSITE-ProRule" id="PRU00042"/>
    </source>
</evidence>
<dbReference type="EnsemblMetazoa" id="CPIJ011475-RA">
    <property type="protein sequence ID" value="CPIJ011475-PA"/>
    <property type="gene ID" value="CPIJ011475"/>
</dbReference>
<keyword evidence="9" id="KW-0539">Nucleus</keyword>
<protein>
    <recommendedName>
        <fullName evidence="12">C2H2-type domain-containing protein</fullName>
    </recommendedName>
</protein>
<dbReference type="InterPro" id="IPR013087">
    <property type="entry name" value="Znf_C2H2_type"/>
</dbReference>
<keyword evidence="3" id="KW-0677">Repeat</keyword>
<dbReference type="PROSITE" id="PS00028">
    <property type="entry name" value="ZINC_FINGER_C2H2_1"/>
    <property type="match status" value="4"/>
</dbReference>
<evidence type="ECO:0000259" key="12">
    <source>
        <dbReference type="PROSITE" id="PS50157"/>
    </source>
</evidence>
<dbReference type="PANTHER" id="PTHR46105">
    <property type="entry name" value="AGAP004733-PA"/>
    <property type="match status" value="1"/>
</dbReference>
<feature type="domain" description="C2H2-type" evidence="12">
    <location>
        <begin position="446"/>
        <end position="473"/>
    </location>
</feature>
<keyword evidence="5" id="KW-0862">Zinc</keyword>
<feature type="compositionally biased region" description="Polar residues" evidence="11">
    <location>
        <begin position="334"/>
        <end position="344"/>
    </location>
</feature>
<feature type="region of interest" description="Disordered" evidence="11">
    <location>
        <begin position="328"/>
        <end position="350"/>
    </location>
</feature>
<dbReference type="eggNOG" id="KOG1721">
    <property type="taxonomic scope" value="Eukaryota"/>
</dbReference>
<dbReference type="FunFam" id="3.30.160.60:FF:000446">
    <property type="entry name" value="Zinc finger protein"/>
    <property type="match status" value="1"/>
</dbReference>
<dbReference type="OrthoDB" id="5305647at2759"/>
<evidence type="ECO:0000313" key="15">
    <source>
        <dbReference type="Proteomes" id="UP000002320"/>
    </source>
</evidence>
<dbReference type="GO" id="GO:0005634">
    <property type="term" value="C:nucleus"/>
    <property type="evidence" value="ECO:0007669"/>
    <property type="project" value="UniProtKB-SubCell"/>
</dbReference>
<dbReference type="Pfam" id="PF13894">
    <property type="entry name" value="zf-C2H2_4"/>
    <property type="match status" value="1"/>
</dbReference>
<dbReference type="Proteomes" id="UP000002320">
    <property type="component" value="Unassembled WGS sequence"/>
</dbReference>
<feature type="region of interest" description="Disordered" evidence="11">
    <location>
        <begin position="139"/>
        <end position="159"/>
    </location>
</feature>
<dbReference type="Gene3D" id="3.30.160.60">
    <property type="entry name" value="Classic Zinc Finger"/>
    <property type="match status" value="2"/>
</dbReference>
<evidence type="ECO:0000256" key="8">
    <source>
        <dbReference type="ARBA" id="ARBA00023163"/>
    </source>
</evidence>
<dbReference type="InterPro" id="IPR050457">
    <property type="entry name" value="ZnFinger_BTB_dom_contain"/>
</dbReference>
<feature type="domain" description="C2H2-type" evidence="12">
    <location>
        <begin position="360"/>
        <end position="388"/>
    </location>
</feature>
<evidence type="ECO:0000256" key="3">
    <source>
        <dbReference type="ARBA" id="ARBA00022737"/>
    </source>
</evidence>
<evidence type="ECO:0000313" key="14">
    <source>
        <dbReference type="EnsemblMetazoa" id="CPIJ011475-PA"/>
    </source>
</evidence>
<feature type="domain" description="C2H2-type" evidence="12">
    <location>
        <begin position="389"/>
        <end position="416"/>
    </location>
</feature>
<dbReference type="AlphaFoldDB" id="B0WXA1"/>
<name>B0WXA1_CULQU</name>
<keyword evidence="15" id="KW-1185">Reference proteome</keyword>
<evidence type="ECO:0000256" key="7">
    <source>
        <dbReference type="ARBA" id="ARBA00023125"/>
    </source>
</evidence>
<keyword evidence="4 10" id="KW-0863">Zinc-finger</keyword>
<evidence type="ECO:0000256" key="11">
    <source>
        <dbReference type="SAM" id="MobiDB-lite"/>
    </source>
</evidence>
<dbReference type="PANTHER" id="PTHR46105:SF5">
    <property type="entry name" value="ZINC FINGER AND BTB DOMAIN-CONTAINING PROTEIN 44 ISOFORM X1"/>
    <property type="match status" value="1"/>
</dbReference>
<dbReference type="HOGENOM" id="CLU_559295_0_0_1"/>
<organism>
    <name type="scientific">Culex quinquefasciatus</name>
    <name type="common">Southern house mosquito</name>
    <name type="synonym">Culex pungens</name>
    <dbReference type="NCBI Taxonomy" id="7176"/>
    <lineage>
        <taxon>Eukaryota</taxon>
        <taxon>Metazoa</taxon>
        <taxon>Ecdysozoa</taxon>
        <taxon>Arthropoda</taxon>
        <taxon>Hexapoda</taxon>
        <taxon>Insecta</taxon>
        <taxon>Pterygota</taxon>
        <taxon>Neoptera</taxon>
        <taxon>Endopterygota</taxon>
        <taxon>Diptera</taxon>
        <taxon>Nematocera</taxon>
        <taxon>Culicoidea</taxon>
        <taxon>Culicidae</taxon>
        <taxon>Culicinae</taxon>
        <taxon>Culicini</taxon>
        <taxon>Culex</taxon>
        <taxon>Culex</taxon>
    </lineage>
</organism>
<dbReference type="EMBL" id="DS232160">
    <property type="protein sequence ID" value="EDS36362.1"/>
    <property type="molecule type" value="Genomic_DNA"/>
</dbReference>
<evidence type="ECO:0000256" key="4">
    <source>
        <dbReference type="ARBA" id="ARBA00022771"/>
    </source>
</evidence>
<dbReference type="Pfam" id="PF12874">
    <property type="entry name" value="zf-met"/>
    <property type="match status" value="1"/>
</dbReference>
<evidence type="ECO:0000256" key="5">
    <source>
        <dbReference type="ARBA" id="ARBA00022833"/>
    </source>
</evidence>
<reference evidence="13" key="1">
    <citation type="submission" date="2007-03" db="EMBL/GenBank/DDBJ databases">
        <title>Annotation of Culex pipiens quinquefasciatus.</title>
        <authorList>
            <consortium name="The Broad Institute Genome Sequencing Platform"/>
            <person name="Atkinson P.W."/>
            <person name="Hemingway J."/>
            <person name="Christensen B.M."/>
            <person name="Higgs S."/>
            <person name="Kodira C."/>
            <person name="Hannick L."/>
            <person name="Megy K."/>
            <person name="O'Leary S."/>
            <person name="Pearson M."/>
            <person name="Haas B.J."/>
            <person name="Mauceli E."/>
            <person name="Wortman J.R."/>
            <person name="Lee N.H."/>
            <person name="Guigo R."/>
            <person name="Stanke M."/>
            <person name="Alvarado L."/>
            <person name="Amedeo P."/>
            <person name="Antoine C.H."/>
            <person name="Arensburger P."/>
            <person name="Bidwell S.L."/>
            <person name="Crawford M."/>
            <person name="Camaro F."/>
            <person name="Devon K."/>
            <person name="Engels R."/>
            <person name="Hammond M."/>
            <person name="Howarth C."/>
            <person name="Koehrsen M."/>
            <person name="Lawson D."/>
            <person name="Montgomery P."/>
            <person name="Nene V."/>
            <person name="Nusbaum C."/>
            <person name="Puiu D."/>
            <person name="Romero-Severson J."/>
            <person name="Severson D.W."/>
            <person name="Shumway M."/>
            <person name="Sisk P."/>
            <person name="Stolte C."/>
            <person name="Zeng Q."/>
            <person name="Eisenstadt E."/>
            <person name="Fraser-Liggett C."/>
            <person name="Strausberg R."/>
            <person name="Galagan J."/>
            <person name="Birren B."/>
            <person name="Collins F.H."/>
        </authorList>
    </citation>
    <scope>NUCLEOTIDE SEQUENCE [LARGE SCALE GENOMIC DNA]</scope>
    <source>
        <strain evidence="13">JHB</strain>
    </source>
</reference>
<dbReference type="PROSITE" id="PS50157">
    <property type="entry name" value="ZINC_FINGER_C2H2_2"/>
    <property type="match status" value="4"/>
</dbReference>
<evidence type="ECO:0000256" key="1">
    <source>
        <dbReference type="ARBA" id="ARBA00004123"/>
    </source>
</evidence>
<dbReference type="FunFam" id="3.30.160.60:FF:001397">
    <property type="entry name" value="Datilografo, isoform A"/>
    <property type="match status" value="1"/>
</dbReference>
<keyword evidence="6" id="KW-0805">Transcription regulation</keyword>
<dbReference type="GO" id="GO:0008270">
    <property type="term" value="F:zinc ion binding"/>
    <property type="evidence" value="ECO:0007669"/>
    <property type="project" value="UniProtKB-KW"/>
</dbReference>
<keyword evidence="7" id="KW-0238">DNA-binding</keyword>
<dbReference type="InterPro" id="IPR036236">
    <property type="entry name" value="Znf_C2H2_sf"/>
</dbReference>
<dbReference type="VEuPathDB" id="VectorBase:CQUJHB012061"/>